<dbReference type="KEGG" id="fls:GLV81_05540"/>
<dbReference type="InterPro" id="IPR026341">
    <property type="entry name" value="T9SS_type_B"/>
</dbReference>
<dbReference type="EMBL" id="CP046566">
    <property type="protein sequence ID" value="QGW27627.1"/>
    <property type="molecule type" value="Genomic_DNA"/>
</dbReference>
<accession>A0A6I6G5V6</accession>
<evidence type="ECO:0000313" key="2">
    <source>
        <dbReference type="Proteomes" id="UP000426027"/>
    </source>
</evidence>
<dbReference type="Proteomes" id="UP000426027">
    <property type="component" value="Chromosome"/>
</dbReference>
<dbReference type="Pfam" id="PF13585">
    <property type="entry name" value="CHU_C"/>
    <property type="match status" value="1"/>
</dbReference>
<protein>
    <submittedName>
        <fullName evidence="1">T9SS type B sorting domain-containing protein</fullName>
    </submittedName>
</protein>
<dbReference type="NCBIfam" id="TIGR04131">
    <property type="entry name" value="Bac_Flav_CTERM"/>
    <property type="match status" value="1"/>
</dbReference>
<keyword evidence="2" id="KW-1185">Reference proteome</keyword>
<proteinExistence type="predicted"/>
<reference evidence="1 2" key="1">
    <citation type="submission" date="2019-11" db="EMBL/GenBank/DDBJ databases">
        <authorList>
            <person name="Im W.T."/>
        </authorList>
    </citation>
    <scope>NUCLEOTIDE SEQUENCE [LARGE SCALE GENOMIC DNA]</scope>
    <source>
        <strain evidence="1 2">SB-02</strain>
    </source>
</reference>
<sequence length="937" mass="103037">MKSHLLIVLLIFLQLFWSISRTRGQSAQFVAPDTVCLNAPIYIQNSSPAGQAYYWNFCAGDLNQIPTAQNYSVAPESNTPVFMDYANDNGEWIGLVVNHLSGTISRLRYGNSLNNNPSITNLGSLGVMPLYLEGIQIVHDGQQWFAFVVGGQRSQSALIKLNFGNSLLNTPTAVNYGAIGGIDFPVDISIFNKNGKWYAFTVSAYNNSLTRYDFGDNLDNMPTGINFGNLGNLRYPTGIFGIEENSDYYLYVVSQDDNRIIRLNFGNDITSVPSAKDLALVNGTLNAPRDITLIRDCGNNFGFVVNANSSSLMKLDFGNSLLNDAPVATDLGNNGNMNFPHSISTIFRTGNQLNFFVTNVRNNSFTVFTFANCSSTNIPSSSAFNPPVYTYSQPGKYNITLHMNEGQASQSVFCKTIVVMEAPLLNLGDTLNQCSGETLAIGKQFTDASHYRWSTGETSAFIQPSQPGWYWLEVTFRSGCYTRDSVFVRQPQGATFDFGPDKNICQSGPFTLDGPPGMLRYEWNDGSTTQSINTSIGGTFYLTVTDSCGKQYSDTIRINRTLNTSPLSLGNDTTVCVNKWPMSVPNQYARYLWSNGDTTNFTSSTASGTYWLTAWDICDQAMSDTINITQHAPAYTNLGNDTLYCGNFSQTLHANMQMPSFTWSTNENSSSITITQPGIYWAEVKDLCNNTYRDSITIRQMPKASPFSLGNDIRSCGDSSFTLTGPSNAATYVWSNNSQNISTRITSPGDYWLTISDACGNSFADSINYSRLQVPNVFLGDDTVLCIKNSFPLSAGNDGASYLWSTGSTTQKIDISQSGTYWVKVVNDVGCVAADTVNLKISMSQNMGLFQMPTAFTPNNDGLNDCFGIGKWGDVKVYKFEIYNRWGELIFTTTKASDCWNGKRNGTAQPSGQYAYIVVAETACGIVEHKGLFSLIR</sequence>
<gene>
    <name evidence="1" type="ORF">GLV81_05540</name>
</gene>
<name>A0A6I6G5V6_9BACT</name>
<organism evidence="1 2">
    <name type="scientific">Phnomibacter ginsenosidimutans</name>
    <dbReference type="NCBI Taxonomy" id="2676868"/>
    <lineage>
        <taxon>Bacteria</taxon>
        <taxon>Pseudomonadati</taxon>
        <taxon>Bacteroidota</taxon>
        <taxon>Chitinophagia</taxon>
        <taxon>Chitinophagales</taxon>
        <taxon>Chitinophagaceae</taxon>
        <taxon>Phnomibacter</taxon>
    </lineage>
</organism>
<evidence type="ECO:0000313" key="1">
    <source>
        <dbReference type="EMBL" id="QGW27627.1"/>
    </source>
</evidence>
<dbReference type="AlphaFoldDB" id="A0A6I6G5V6"/>